<gene>
    <name evidence="9" type="ORF">OIDMADRAFT_22915</name>
</gene>
<organism evidence="9 10">
    <name type="scientific">Oidiodendron maius (strain Zn)</name>
    <dbReference type="NCBI Taxonomy" id="913774"/>
    <lineage>
        <taxon>Eukaryota</taxon>
        <taxon>Fungi</taxon>
        <taxon>Dikarya</taxon>
        <taxon>Ascomycota</taxon>
        <taxon>Pezizomycotina</taxon>
        <taxon>Leotiomycetes</taxon>
        <taxon>Leotiomycetes incertae sedis</taxon>
        <taxon>Myxotrichaceae</taxon>
        <taxon>Oidiodendron</taxon>
    </lineage>
</organism>
<dbReference type="FunCoup" id="A0A0C3I0Z4">
    <property type="interactions" value="16"/>
</dbReference>
<reference evidence="10" key="2">
    <citation type="submission" date="2015-01" db="EMBL/GenBank/DDBJ databases">
        <title>Evolutionary Origins and Diversification of the Mycorrhizal Mutualists.</title>
        <authorList>
            <consortium name="DOE Joint Genome Institute"/>
            <consortium name="Mycorrhizal Genomics Consortium"/>
            <person name="Kohler A."/>
            <person name="Kuo A."/>
            <person name="Nagy L.G."/>
            <person name="Floudas D."/>
            <person name="Copeland A."/>
            <person name="Barry K.W."/>
            <person name="Cichocki N."/>
            <person name="Veneault-Fourrey C."/>
            <person name="LaButti K."/>
            <person name="Lindquist E.A."/>
            <person name="Lipzen A."/>
            <person name="Lundell T."/>
            <person name="Morin E."/>
            <person name="Murat C."/>
            <person name="Riley R."/>
            <person name="Ohm R."/>
            <person name="Sun H."/>
            <person name="Tunlid A."/>
            <person name="Henrissat B."/>
            <person name="Grigoriev I.V."/>
            <person name="Hibbett D.S."/>
            <person name="Martin F."/>
        </authorList>
    </citation>
    <scope>NUCLEOTIDE SEQUENCE [LARGE SCALE GENOMIC DNA]</scope>
    <source>
        <strain evidence="10">Zn</strain>
    </source>
</reference>
<evidence type="ECO:0000313" key="10">
    <source>
        <dbReference type="Proteomes" id="UP000054321"/>
    </source>
</evidence>
<dbReference type="InterPro" id="IPR050435">
    <property type="entry name" value="MZM1/LYRM7"/>
</dbReference>
<dbReference type="Proteomes" id="UP000054321">
    <property type="component" value="Unassembled WGS sequence"/>
</dbReference>
<keyword evidence="5" id="KW-0809">Transit peptide</keyword>
<dbReference type="GO" id="GO:0034551">
    <property type="term" value="P:mitochondrial respiratory chain complex III assembly"/>
    <property type="evidence" value="ECO:0007669"/>
    <property type="project" value="InterPro"/>
</dbReference>
<dbReference type="InParanoid" id="A0A0C3I0Z4"/>
<dbReference type="PANTHER" id="PTHR46749">
    <property type="entry name" value="COMPLEX III ASSEMBLY FACTOR LYRM7"/>
    <property type="match status" value="1"/>
</dbReference>
<evidence type="ECO:0000256" key="7">
    <source>
        <dbReference type="ARBA" id="ARBA00023186"/>
    </source>
</evidence>
<evidence type="ECO:0000256" key="1">
    <source>
        <dbReference type="ARBA" id="ARBA00004305"/>
    </source>
</evidence>
<accession>A0A0C3I0Z4</accession>
<comment type="similarity">
    <text evidence="2">Belongs to the complex I LYR family. MZM1 subfamily.</text>
</comment>
<dbReference type="HOGENOM" id="CLU_147114_2_2_1"/>
<comment type="subunit">
    <text evidence="3">Interacts with RIP1.</text>
</comment>
<evidence type="ECO:0000256" key="3">
    <source>
        <dbReference type="ARBA" id="ARBA00011589"/>
    </source>
</evidence>
<dbReference type="STRING" id="913774.A0A0C3I0Z4"/>
<dbReference type="OrthoDB" id="529194at2759"/>
<dbReference type="InterPro" id="IPR045298">
    <property type="entry name" value="Complex1_LYR_LYRM7"/>
</dbReference>
<proteinExistence type="inferred from homology"/>
<dbReference type="EMBL" id="KN832870">
    <property type="protein sequence ID" value="KIN08087.1"/>
    <property type="molecule type" value="Genomic_DNA"/>
</dbReference>
<sequence length="111" mass="12117">MALQAYRHLLRSTGIAFAGDARLLHAARVEARKAFQQNTALSPDSPETAAAVAHAEEVAQILKENVVQGKKEGDNLYKLRIHEHTERGDNDTIKIANGKTVVIDGKTCADR</sequence>
<name>A0A0C3I0Z4_OIDMZ</name>
<comment type="subcellular location">
    <subcellularLocation>
        <location evidence="1">Mitochondrion matrix</location>
    </subcellularLocation>
</comment>
<evidence type="ECO:0000256" key="8">
    <source>
        <dbReference type="ARBA" id="ARBA00025268"/>
    </source>
</evidence>
<keyword evidence="10" id="KW-1185">Reference proteome</keyword>
<dbReference type="GO" id="GO:0005759">
    <property type="term" value="C:mitochondrial matrix"/>
    <property type="evidence" value="ECO:0007669"/>
    <property type="project" value="UniProtKB-SubCell"/>
</dbReference>
<evidence type="ECO:0000256" key="5">
    <source>
        <dbReference type="ARBA" id="ARBA00022946"/>
    </source>
</evidence>
<protein>
    <recommendedName>
        <fullName evidence="4">Mitochondrial zinc maintenance protein 1, mitochondrial</fullName>
    </recommendedName>
</protein>
<keyword evidence="7" id="KW-0143">Chaperone</keyword>
<evidence type="ECO:0000256" key="4">
    <source>
        <dbReference type="ARBA" id="ARBA00015108"/>
    </source>
</evidence>
<comment type="function">
    <text evidence="8">Assembly factor required for Rieske Fe-S protein RIP1 incorporation into the cytochrome b-c1 (CIII) complex. Functions as a chaperone, binding to this subunit within the mitochondrial matrix and stabilizing it prior to its translocation and insertion into the late CIII dimeric intermediate within the mitochondrial inner membrane. Modulates the mitochondrial matrix zinc pool.</text>
</comment>
<keyword evidence="6" id="KW-0496">Mitochondrion</keyword>
<evidence type="ECO:0000256" key="2">
    <source>
        <dbReference type="ARBA" id="ARBA00009949"/>
    </source>
</evidence>
<dbReference type="GO" id="GO:0044183">
    <property type="term" value="F:protein folding chaperone"/>
    <property type="evidence" value="ECO:0007669"/>
    <property type="project" value="TreeGrafter"/>
</dbReference>
<evidence type="ECO:0000256" key="6">
    <source>
        <dbReference type="ARBA" id="ARBA00023128"/>
    </source>
</evidence>
<dbReference type="PANTHER" id="PTHR46749:SF1">
    <property type="entry name" value="COMPLEX III ASSEMBLY FACTOR LYRM7"/>
    <property type="match status" value="1"/>
</dbReference>
<dbReference type="AlphaFoldDB" id="A0A0C3I0Z4"/>
<reference evidence="9 10" key="1">
    <citation type="submission" date="2014-04" db="EMBL/GenBank/DDBJ databases">
        <authorList>
            <consortium name="DOE Joint Genome Institute"/>
            <person name="Kuo A."/>
            <person name="Martino E."/>
            <person name="Perotto S."/>
            <person name="Kohler A."/>
            <person name="Nagy L.G."/>
            <person name="Floudas D."/>
            <person name="Copeland A."/>
            <person name="Barry K.W."/>
            <person name="Cichocki N."/>
            <person name="Veneault-Fourrey C."/>
            <person name="LaButti K."/>
            <person name="Lindquist E.A."/>
            <person name="Lipzen A."/>
            <person name="Lundell T."/>
            <person name="Morin E."/>
            <person name="Murat C."/>
            <person name="Sun H."/>
            <person name="Tunlid A."/>
            <person name="Henrissat B."/>
            <person name="Grigoriev I.V."/>
            <person name="Hibbett D.S."/>
            <person name="Martin F."/>
            <person name="Nordberg H.P."/>
            <person name="Cantor M.N."/>
            <person name="Hua S.X."/>
        </authorList>
    </citation>
    <scope>NUCLEOTIDE SEQUENCE [LARGE SCALE GENOMIC DNA]</scope>
    <source>
        <strain evidence="9 10">Zn</strain>
    </source>
</reference>
<dbReference type="CDD" id="cd20267">
    <property type="entry name" value="Complex1_LYR_LYRM7"/>
    <property type="match status" value="1"/>
</dbReference>
<evidence type="ECO:0000313" key="9">
    <source>
        <dbReference type="EMBL" id="KIN08087.1"/>
    </source>
</evidence>